<keyword evidence="3" id="KW-1185">Reference proteome</keyword>
<feature type="region of interest" description="Disordered" evidence="1">
    <location>
        <begin position="188"/>
        <end position="220"/>
    </location>
</feature>
<evidence type="ECO:0000256" key="1">
    <source>
        <dbReference type="SAM" id="MobiDB-lite"/>
    </source>
</evidence>
<organism evidence="2">
    <name type="scientific">Triticum aestivum</name>
    <name type="common">Wheat</name>
    <dbReference type="NCBI Taxonomy" id="4565"/>
    <lineage>
        <taxon>Eukaryota</taxon>
        <taxon>Viridiplantae</taxon>
        <taxon>Streptophyta</taxon>
        <taxon>Embryophyta</taxon>
        <taxon>Tracheophyta</taxon>
        <taxon>Spermatophyta</taxon>
        <taxon>Magnoliopsida</taxon>
        <taxon>Liliopsida</taxon>
        <taxon>Poales</taxon>
        <taxon>Poaceae</taxon>
        <taxon>BOP clade</taxon>
        <taxon>Pooideae</taxon>
        <taxon>Triticodae</taxon>
        <taxon>Triticeae</taxon>
        <taxon>Triticinae</taxon>
        <taxon>Triticum</taxon>
    </lineage>
</organism>
<dbReference type="AlphaFoldDB" id="A0A3B6D525"/>
<proteinExistence type="predicted"/>
<dbReference type="Gramene" id="TraesLAC2D03G01045320.1">
    <property type="protein sequence ID" value="TraesLAC2D03G01045320.1.CDS1"/>
    <property type="gene ID" value="TraesLAC2D03G01045320"/>
</dbReference>
<protein>
    <submittedName>
        <fullName evidence="2">Uncharacterized protein</fullName>
    </submittedName>
</protein>
<sequence>MTNGSCSKHEPGALELLLDDAVELLPHLAAHVVRPVPNLSLSIEHGVINVNSIPMADAADLVHLQASERLEAAHPRHLLRDAGPLLLLGQRDAEEAREPPHDPRRVRLDLLVLEEEDCVRPSHALLPVLQAVVPEGAVGREPLAEHVVGVVHGQAGAAGPRHQLVLEVQPGDERVLGVPAQVHDPAAQRPRLRPEQRHGHVRCEEPRGRERVGVDVSPASAGDLDERHEVLCVAGEERVVGGAEAVAGPRGDGEGEGLEPGGAALGLRGKDDVVCAGQEGSSGAQDPLQHPRLEPVALVLDERLRPPLP</sequence>
<feature type="compositionally biased region" description="Basic and acidic residues" evidence="1">
    <location>
        <begin position="192"/>
        <end position="213"/>
    </location>
</feature>
<evidence type="ECO:0000313" key="3">
    <source>
        <dbReference type="Proteomes" id="UP000019116"/>
    </source>
</evidence>
<accession>A0A3B6D525</accession>
<name>A0A3B6D525_WHEAT</name>
<dbReference type="Proteomes" id="UP000019116">
    <property type="component" value="Chromosome 2D"/>
</dbReference>
<dbReference type="Gramene" id="TraesMAC2D03G01092830.1">
    <property type="protein sequence ID" value="TraesMAC2D03G01092830.1.CDS1"/>
    <property type="gene ID" value="TraesMAC2D03G01092830"/>
</dbReference>
<dbReference type="Gramene" id="TraesSTA2D03G01083140.1">
    <property type="protein sequence ID" value="TraesSTA2D03G01083140.1.CDS1"/>
    <property type="gene ID" value="TraesSTA2D03G01083140"/>
</dbReference>
<dbReference type="Gramene" id="TraesCS2D03G0093500.1">
    <property type="protein sequence ID" value="TraesCS2D03G0093500.1.CDS1"/>
    <property type="gene ID" value="TraesCS2D03G0093500"/>
</dbReference>
<reference evidence="2" key="2">
    <citation type="submission" date="2018-10" db="UniProtKB">
        <authorList>
            <consortium name="EnsemblPlants"/>
        </authorList>
    </citation>
    <scope>IDENTIFICATION</scope>
</reference>
<dbReference type="OMA" id="LRCWISH"/>
<feature type="region of interest" description="Disordered" evidence="1">
    <location>
        <begin position="245"/>
        <end position="294"/>
    </location>
</feature>
<dbReference type="Gramene" id="TraesARI2D03G01110090.1">
    <property type="protein sequence ID" value="TraesARI2D03G01110090.1.CDS1"/>
    <property type="gene ID" value="TraesARI2D03G01110090"/>
</dbReference>
<reference evidence="2" key="1">
    <citation type="submission" date="2018-08" db="EMBL/GenBank/DDBJ databases">
        <authorList>
            <person name="Rossello M."/>
        </authorList>
    </citation>
    <scope>NUCLEOTIDE SEQUENCE [LARGE SCALE GENOMIC DNA]</scope>
    <source>
        <strain evidence="2">cv. Chinese Spring</strain>
    </source>
</reference>
<dbReference type="Gramene" id="TraesCS2D02G049700.1">
    <property type="protein sequence ID" value="TraesCS2D02G049700.1.cds1"/>
    <property type="gene ID" value="TraesCS2D02G049700"/>
</dbReference>
<dbReference type="Gramene" id="TraesNOR2D03G01109930.1">
    <property type="protein sequence ID" value="TraesNOR2D03G01109930.1.CDS1"/>
    <property type="gene ID" value="TraesNOR2D03G01109930"/>
</dbReference>
<dbReference type="Gramene" id="TraesJAG2D03G01097540.1">
    <property type="protein sequence ID" value="TraesJAG2D03G01097540.1.CDS1"/>
    <property type="gene ID" value="TraesJAG2D03G01097540"/>
</dbReference>
<dbReference type="EnsemblPlants" id="TraesCS2D02G049700.1">
    <property type="protein sequence ID" value="TraesCS2D02G049700.1.cds1"/>
    <property type="gene ID" value="TraesCS2D02G049700"/>
</dbReference>
<evidence type="ECO:0000313" key="2">
    <source>
        <dbReference type="EnsemblPlants" id="TraesCS2D02G049700.1.cds1"/>
    </source>
</evidence>
<dbReference type="Gramene" id="TraesSYM2D03G01108640.1">
    <property type="protein sequence ID" value="TraesSYM2D03G01108640.1.CDS1"/>
    <property type="gene ID" value="TraesSYM2D03G01108640"/>
</dbReference>